<dbReference type="AlphaFoldDB" id="A0A0A9WT37"/>
<protein>
    <recommendedName>
        <fullName evidence="6">Farnesyl pyrophosphate synthase</fullName>
    </recommendedName>
</protein>
<dbReference type="Gene3D" id="1.10.600.10">
    <property type="entry name" value="Farnesyl Diphosphate Synthase"/>
    <property type="match status" value="1"/>
</dbReference>
<dbReference type="GO" id="GO:0004161">
    <property type="term" value="F:dimethylallyltranstransferase activity"/>
    <property type="evidence" value="ECO:0007669"/>
    <property type="project" value="TreeGrafter"/>
</dbReference>
<dbReference type="SUPFAM" id="SSF48576">
    <property type="entry name" value="Terpenoid synthases"/>
    <property type="match status" value="1"/>
</dbReference>
<accession>A0A0A9WT37</accession>
<dbReference type="InterPro" id="IPR000092">
    <property type="entry name" value="Polyprenyl_synt"/>
</dbReference>
<evidence type="ECO:0000256" key="1">
    <source>
        <dbReference type="ARBA" id="ARBA00001946"/>
    </source>
</evidence>
<dbReference type="PANTHER" id="PTHR11525:SF0">
    <property type="entry name" value="FARNESYL PYROPHOSPHATE SYNTHASE"/>
    <property type="match status" value="1"/>
</dbReference>
<dbReference type="InterPro" id="IPR039702">
    <property type="entry name" value="FPS1-like"/>
</dbReference>
<dbReference type="PROSITE" id="PS00723">
    <property type="entry name" value="POLYPRENYL_SYNTHASE_1"/>
    <property type="match status" value="1"/>
</dbReference>
<organism evidence="7">
    <name type="scientific">Lygus hesperus</name>
    <name type="common">Western plant bug</name>
    <dbReference type="NCBI Taxonomy" id="30085"/>
    <lineage>
        <taxon>Eukaryota</taxon>
        <taxon>Metazoa</taxon>
        <taxon>Ecdysozoa</taxon>
        <taxon>Arthropoda</taxon>
        <taxon>Hexapoda</taxon>
        <taxon>Insecta</taxon>
        <taxon>Pterygota</taxon>
        <taxon>Neoptera</taxon>
        <taxon>Paraneoptera</taxon>
        <taxon>Hemiptera</taxon>
        <taxon>Heteroptera</taxon>
        <taxon>Panheteroptera</taxon>
        <taxon>Cimicomorpha</taxon>
        <taxon>Miridae</taxon>
        <taxon>Mirini</taxon>
        <taxon>Lygus</taxon>
    </lineage>
</organism>
<keyword evidence="3" id="KW-0479">Metal-binding</keyword>
<evidence type="ECO:0000256" key="3">
    <source>
        <dbReference type="ARBA" id="ARBA00022723"/>
    </source>
</evidence>
<name>A0A0A9WT37_LYGHE</name>
<dbReference type="Pfam" id="PF00348">
    <property type="entry name" value="polyprenyl_synt"/>
    <property type="match status" value="1"/>
</dbReference>
<dbReference type="GO" id="GO:0004337">
    <property type="term" value="F:(2E,6E)-farnesyl diphosphate synthase activity"/>
    <property type="evidence" value="ECO:0007669"/>
    <property type="project" value="TreeGrafter"/>
</dbReference>
<reference evidence="7" key="2">
    <citation type="submission" date="2014-07" db="EMBL/GenBank/DDBJ databases">
        <authorList>
            <person name="Hull J."/>
        </authorList>
    </citation>
    <scope>NUCLEOTIDE SEQUENCE</scope>
</reference>
<dbReference type="InterPro" id="IPR033749">
    <property type="entry name" value="Polyprenyl_synt_CS"/>
</dbReference>
<evidence type="ECO:0000256" key="2">
    <source>
        <dbReference type="ARBA" id="ARBA00022679"/>
    </source>
</evidence>
<dbReference type="EMBL" id="GBHO01033976">
    <property type="protein sequence ID" value="JAG09628.1"/>
    <property type="molecule type" value="Transcribed_RNA"/>
</dbReference>
<dbReference type="PANTHER" id="PTHR11525">
    <property type="entry name" value="FARNESYL-PYROPHOSPHATE SYNTHETASE"/>
    <property type="match status" value="1"/>
</dbReference>
<evidence type="ECO:0000256" key="5">
    <source>
        <dbReference type="ARBA" id="ARBA00033740"/>
    </source>
</evidence>
<dbReference type="GO" id="GO:0046872">
    <property type="term" value="F:metal ion binding"/>
    <property type="evidence" value="ECO:0007669"/>
    <property type="project" value="UniProtKB-KW"/>
</dbReference>
<dbReference type="InterPro" id="IPR008949">
    <property type="entry name" value="Isoprenoid_synthase_dom_sf"/>
</dbReference>
<reference evidence="7" key="1">
    <citation type="journal article" date="2014" name="PLoS ONE">
        <title>Transcriptome-Based Identification of ABC Transporters in the Western Tarnished Plant Bug Lygus hesperus.</title>
        <authorList>
            <person name="Hull J.J."/>
            <person name="Chaney K."/>
            <person name="Geib S.M."/>
            <person name="Fabrick J.A."/>
            <person name="Brent C.S."/>
            <person name="Walsh D."/>
            <person name="Lavine L.C."/>
        </authorList>
    </citation>
    <scope>NUCLEOTIDE SEQUENCE</scope>
</reference>
<dbReference type="GO" id="GO:0042811">
    <property type="term" value="P:pheromone biosynthetic process"/>
    <property type="evidence" value="ECO:0007669"/>
    <property type="project" value="UniProtKB-ARBA"/>
</dbReference>
<gene>
    <name evidence="7" type="primary">fps</name>
    <name evidence="7" type="ORF">CM83_99581</name>
</gene>
<keyword evidence="4" id="KW-0460">Magnesium</keyword>
<dbReference type="GO" id="GO:0005737">
    <property type="term" value="C:cytoplasm"/>
    <property type="evidence" value="ECO:0007669"/>
    <property type="project" value="TreeGrafter"/>
</dbReference>
<comment type="cofactor">
    <cofactor evidence="1">
        <name>Mg(2+)</name>
        <dbReference type="ChEBI" id="CHEBI:18420"/>
    </cofactor>
</comment>
<dbReference type="GO" id="GO:0045337">
    <property type="term" value="P:farnesyl diphosphate biosynthetic process"/>
    <property type="evidence" value="ECO:0007669"/>
    <property type="project" value="TreeGrafter"/>
</dbReference>
<keyword evidence="2" id="KW-0808">Transferase</keyword>
<evidence type="ECO:0000313" key="7">
    <source>
        <dbReference type="EMBL" id="JAG09628.1"/>
    </source>
</evidence>
<proteinExistence type="predicted"/>
<evidence type="ECO:0000256" key="4">
    <source>
        <dbReference type="ARBA" id="ARBA00022842"/>
    </source>
</evidence>
<sequence>MVELLQAHFLVEDDIMDSSITRRGKPCWYRHPGVTAQVAINDGLILLAFATEIAIKYFGNRLFLCELLRLFHQVDFTTTLGQLYDVTSMVDSRKLDAHIAHSLTTDFVEFTPFNYRRIVTYKTAYYTY</sequence>
<comment type="pathway">
    <text evidence="5">Pheromone biosynthesis.</text>
</comment>
<evidence type="ECO:0000256" key="6">
    <source>
        <dbReference type="ARBA" id="ARBA00034546"/>
    </source>
</evidence>